<sequence length="489" mass="54085">MTTIKQLDSLAGANSNVSPLIQPKNSPPVLNGCDPTYKLGALLKDTGYEKIGDTLEAGKDITGLFNFRQSSSVQKILATINNSAGTNLTLKYNNAGTWTNINLSNAWDTYEDSKVSMAQFIGYCFFTGYDSTDSVFLPVGSLVGTTFSTSTNVTSMPQGKYIVRYRDRLYVLNAYYSATAYPYRAYYSSVPSAGAITWTPASDFLDVGDYGDEITGGIEAWDKLLLFTEYTCTHYNQEQKKQMWEVGCANHFTIKKSDSFVIWVDSTNVWLSAGGQPVAIGGQIIDFIRNGSPKNFFAEIVDRKYRLYVGTVTVQGVTYSNCMLTYDIATQMWFWRELADDMTALARYNSSGTQRLYMGADTGMVYNKGKHSDSTLINSDNGTSIKSNFELAPITLDALQVEKEIATLTAYAERAGGLKLKARVIDRNTRALTPFLKLGELTKFINDFDIEIEKGAILQVAGSESGSSPYWSFYGIELGINKFADNIKT</sequence>
<evidence type="ECO:0000313" key="1">
    <source>
        <dbReference type="EMBL" id="QJA63405.1"/>
    </source>
</evidence>
<organism evidence="1">
    <name type="scientific">viral metagenome</name>
    <dbReference type="NCBI Taxonomy" id="1070528"/>
    <lineage>
        <taxon>unclassified sequences</taxon>
        <taxon>metagenomes</taxon>
        <taxon>organismal metagenomes</taxon>
    </lineage>
</organism>
<reference evidence="1" key="1">
    <citation type="submission" date="2020-03" db="EMBL/GenBank/DDBJ databases">
        <title>The deep terrestrial virosphere.</title>
        <authorList>
            <person name="Holmfeldt K."/>
            <person name="Nilsson E."/>
            <person name="Simone D."/>
            <person name="Lopez-Fernandez M."/>
            <person name="Wu X."/>
            <person name="de Brujin I."/>
            <person name="Lundin D."/>
            <person name="Andersson A."/>
            <person name="Bertilsson S."/>
            <person name="Dopson M."/>
        </authorList>
    </citation>
    <scope>NUCLEOTIDE SEQUENCE</scope>
    <source>
        <strain evidence="1">MM415B00628</strain>
        <strain evidence="2">TM448B01052</strain>
    </source>
</reference>
<dbReference type="EMBL" id="MT144695">
    <property type="protein sequence ID" value="QJH97638.1"/>
    <property type="molecule type" value="Genomic_DNA"/>
</dbReference>
<name>A0A6M3J245_9ZZZZ</name>
<evidence type="ECO:0000313" key="2">
    <source>
        <dbReference type="EMBL" id="QJH97638.1"/>
    </source>
</evidence>
<accession>A0A6M3J245</accession>
<dbReference type="EMBL" id="MT141496">
    <property type="protein sequence ID" value="QJA63405.1"/>
    <property type="molecule type" value="Genomic_DNA"/>
</dbReference>
<dbReference type="AlphaFoldDB" id="A0A6M3J245"/>
<protein>
    <submittedName>
        <fullName evidence="1">Uncharacterized protein</fullName>
    </submittedName>
</protein>
<gene>
    <name evidence="1" type="ORF">MM415B00628_0023</name>
    <name evidence="2" type="ORF">TM448B01052_0004</name>
</gene>
<proteinExistence type="predicted"/>